<dbReference type="InterPro" id="IPR004843">
    <property type="entry name" value="Calcineurin-like_PHP"/>
</dbReference>
<sequence length="246" mass="26445">MRPVQAQATPFPPPQPETTLAVIGDVHGELELFERLLARIRQQSPDARLICVGDLIDRGEASAEVLRLAYSRREDVTVILGNHEEMLLRFLGSSGGGEVDLARWLRNGGMQTLASFGIAPPGAVLNSAECLALRDRLRAALGADLERWLRSQPRLVVSGNVAVTHAGADPWRPIAQQSGEALTWGCPDFGRRRRTDGIWVVHGHSIVPEPVAADGVISVDTGAFAGGALSCAIISAGHVRFLSELR</sequence>
<dbReference type="GO" id="GO:0008803">
    <property type="term" value="F:bis(5'-nucleosyl)-tetraphosphatase (symmetrical) activity"/>
    <property type="evidence" value="ECO:0007669"/>
    <property type="project" value="TreeGrafter"/>
</dbReference>
<accession>A0A443L5G3</accession>
<dbReference type="AlphaFoldDB" id="A0A443L5G3"/>
<evidence type="ECO:0000259" key="1">
    <source>
        <dbReference type="Pfam" id="PF00149"/>
    </source>
</evidence>
<dbReference type="GO" id="GO:0110154">
    <property type="term" value="P:RNA decapping"/>
    <property type="evidence" value="ECO:0007669"/>
    <property type="project" value="TreeGrafter"/>
</dbReference>
<dbReference type="InterPro" id="IPR029052">
    <property type="entry name" value="Metallo-depent_PP-like"/>
</dbReference>
<proteinExistence type="predicted"/>
<dbReference type="RefSeq" id="WP_128152152.1">
    <property type="nucleotide sequence ID" value="NZ_SAVB01000033.1"/>
</dbReference>
<comment type="caution">
    <text evidence="2">The sequence shown here is derived from an EMBL/GenBank/DDBJ whole genome shotgun (WGS) entry which is preliminary data.</text>
</comment>
<dbReference type="SUPFAM" id="SSF56300">
    <property type="entry name" value="Metallo-dependent phosphatases"/>
    <property type="match status" value="1"/>
</dbReference>
<dbReference type="PANTHER" id="PTHR42850">
    <property type="entry name" value="METALLOPHOSPHOESTERASE"/>
    <property type="match status" value="1"/>
</dbReference>
<dbReference type="Pfam" id="PF00149">
    <property type="entry name" value="Metallophos"/>
    <property type="match status" value="1"/>
</dbReference>
<evidence type="ECO:0000313" key="3">
    <source>
        <dbReference type="Proteomes" id="UP000286594"/>
    </source>
</evidence>
<dbReference type="Gene3D" id="3.60.21.10">
    <property type="match status" value="1"/>
</dbReference>
<dbReference type="EMBL" id="SAVB01000033">
    <property type="protein sequence ID" value="RWR44268.1"/>
    <property type="molecule type" value="Genomic_DNA"/>
</dbReference>
<gene>
    <name evidence="2" type="ORF">EOW65_19020</name>
</gene>
<dbReference type="PANTHER" id="PTHR42850:SF4">
    <property type="entry name" value="ZINC-DEPENDENT ENDOPOLYPHOSPHATASE"/>
    <property type="match status" value="1"/>
</dbReference>
<dbReference type="GO" id="GO:0005737">
    <property type="term" value="C:cytoplasm"/>
    <property type="evidence" value="ECO:0007669"/>
    <property type="project" value="TreeGrafter"/>
</dbReference>
<name>A0A443L5G3_9RHOB</name>
<dbReference type="Proteomes" id="UP000286594">
    <property type="component" value="Unassembled WGS sequence"/>
</dbReference>
<dbReference type="GO" id="GO:0016791">
    <property type="term" value="F:phosphatase activity"/>
    <property type="evidence" value="ECO:0007669"/>
    <property type="project" value="TreeGrafter"/>
</dbReference>
<feature type="domain" description="Calcineurin-like phosphoesterase" evidence="1">
    <location>
        <begin position="19"/>
        <end position="207"/>
    </location>
</feature>
<keyword evidence="3" id="KW-1185">Reference proteome</keyword>
<dbReference type="OrthoDB" id="9807890at2"/>
<reference evidence="2 3" key="1">
    <citation type="submission" date="2019-01" db="EMBL/GenBank/DDBJ databases">
        <title>Sinorhodobacter populi sp. nov. isolated from the symptomatic bark tissue of Populus euramericana canker.</title>
        <authorList>
            <person name="Xu G."/>
        </authorList>
    </citation>
    <scope>NUCLEOTIDE SEQUENCE [LARGE SCALE GENOMIC DNA]</scope>
    <source>
        <strain evidence="2 3">CCTCC AB2012026</strain>
    </source>
</reference>
<protein>
    <submittedName>
        <fullName evidence="2">Serine/threonine protein phosphatase</fullName>
    </submittedName>
</protein>
<dbReference type="InterPro" id="IPR050126">
    <property type="entry name" value="Ap4A_hydrolase"/>
</dbReference>
<organism evidence="2 3">
    <name type="scientific">Paenirhodobacter ferrireducens</name>
    <dbReference type="NCBI Taxonomy" id="1215032"/>
    <lineage>
        <taxon>Bacteria</taxon>
        <taxon>Pseudomonadati</taxon>
        <taxon>Pseudomonadota</taxon>
        <taxon>Alphaproteobacteria</taxon>
        <taxon>Rhodobacterales</taxon>
        <taxon>Rhodobacter group</taxon>
        <taxon>Paenirhodobacter</taxon>
    </lineage>
</organism>
<evidence type="ECO:0000313" key="2">
    <source>
        <dbReference type="EMBL" id="RWR44268.1"/>
    </source>
</evidence>